<organism evidence="14 15">
    <name type="scientific">Ceratocystis pirilliformis</name>
    <dbReference type="NCBI Taxonomy" id="259994"/>
    <lineage>
        <taxon>Eukaryota</taxon>
        <taxon>Fungi</taxon>
        <taxon>Dikarya</taxon>
        <taxon>Ascomycota</taxon>
        <taxon>Pezizomycotina</taxon>
        <taxon>Sordariomycetes</taxon>
        <taxon>Hypocreomycetidae</taxon>
        <taxon>Microascales</taxon>
        <taxon>Ceratocystidaceae</taxon>
        <taxon>Ceratocystis</taxon>
    </lineage>
</organism>
<evidence type="ECO:0000256" key="9">
    <source>
        <dbReference type="ARBA" id="ARBA00039086"/>
    </source>
</evidence>
<dbReference type="EMBL" id="JAWDJO010000101">
    <property type="protein sequence ID" value="KAL1893861.1"/>
    <property type="molecule type" value="Genomic_DNA"/>
</dbReference>
<comment type="catalytic activity">
    <reaction evidence="7">
        <text>L-dopachrome = 5,6-dihydroxyindole-2-carboxylate</text>
        <dbReference type="Rhea" id="RHEA:13041"/>
        <dbReference type="ChEBI" id="CHEBI:16875"/>
        <dbReference type="ChEBI" id="CHEBI:57509"/>
        <dbReference type="EC" id="5.3.3.12"/>
    </reaction>
</comment>
<dbReference type="Gene3D" id="3.30.429.10">
    <property type="entry name" value="Macrophage Migration Inhibitory Factor"/>
    <property type="match status" value="1"/>
</dbReference>
<evidence type="ECO:0000256" key="5">
    <source>
        <dbReference type="ARBA" id="ARBA00023235"/>
    </source>
</evidence>
<feature type="region of interest" description="Disordered" evidence="13">
    <location>
        <begin position="1"/>
        <end position="29"/>
    </location>
</feature>
<gene>
    <name evidence="14" type="ORF">Cpir12675_003929</name>
</gene>
<dbReference type="Pfam" id="PF01187">
    <property type="entry name" value="MIF"/>
    <property type="match status" value="1"/>
</dbReference>
<evidence type="ECO:0000256" key="13">
    <source>
        <dbReference type="SAM" id="MobiDB-lite"/>
    </source>
</evidence>
<protein>
    <recommendedName>
        <fullName evidence="12">L-dopachrome isomerase</fullName>
        <ecNumber evidence="9">5.3.2.1</ecNumber>
        <ecNumber evidence="8">5.3.3.12</ecNumber>
    </recommendedName>
    <alternativeName>
        <fullName evidence="10">L-dopachrome tautomerase</fullName>
    </alternativeName>
    <alternativeName>
        <fullName evidence="11">Phenylpyruvate tautomerase</fullName>
    </alternativeName>
</protein>
<evidence type="ECO:0000313" key="14">
    <source>
        <dbReference type="EMBL" id="KAL1893861.1"/>
    </source>
</evidence>
<dbReference type="PANTHER" id="PTHR11954:SF6">
    <property type="entry name" value="MACROPHAGE MIGRATION INHIBITORY FACTOR"/>
    <property type="match status" value="1"/>
</dbReference>
<proteinExistence type="inferred from homology"/>
<evidence type="ECO:0000313" key="15">
    <source>
        <dbReference type="Proteomes" id="UP001583280"/>
    </source>
</evidence>
<comment type="catalytic activity">
    <reaction evidence="6">
        <text>3-phenylpyruvate = enol-phenylpyruvate</text>
        <dbReference type="Rhea" id="RHEA:17097"/>
        <dbReference type="ChEBI" id="CHEBI:16815"/>
        <dbReference type="ChEBI" id="CHEBI:18005"/>
        <dbReference type="EC" id="5.3.2.1"/>
    </reaction>
</comment>
<feature type="region of interest" description="Disordered" evidence="13">
    <location>
        <begin position="503"/>
        <end position="639"/>
    </location>
</feature>
<evidence type="ECO:0000256" key="1">
    <source>
        <dbReference type="ARBA" id="ARBA00004613"/>
    </source>
</evidence>
<comment type="caution">
    <text evidence="14">The sequence shown here is derived from an EMBL/GenBank/DDBJ whole genome shotgun (WGS) entry which is preliminary data.</text>
</comment>
<comment type="subcellular location">
    <subcellularLocation>
        <location evidence="1">Secreted</location>
    </subcellularLocation>
</comment>
<dbReference type="SUPFAM" id="SSF55331">
    <property type="entry name" value="Tautomerase/MIF"/>
    <property type="match status" value="1"/>
</dbReference>
<accession>A0ABR3Z0Z7</accession>
<feature type="compositionally biased region" description="Polar residues" evidence="13">
    <location>
        <begin position="60"/>
        <end position="71"/>
    </location>
</feature>
<evidence type="ECO:0000256" key="3">
    <source>
        <dbReference type="ARBA" id="ARBA00022514"/>
    </source>
</evidence>
<name>A0ABR3Z0Z7_9PEZI</name>
<evidence type="ECO:0000256" key="6">
    <source>
        <dbReference type="ARBA" id="ARBA00036735"/>
    </source>
</evidence>
<feature type="compositionally biased region" description="Pro residues" evidence="13">
    <location>
        <begin position="580"/>
        <end position="593"/>
    </location>
</feature>
<evidence type="ECO:0000256" key="2">
    <source>
        <dbReference type="ARBA" id="ARBA00005851"/>
    </source>
</evidence>
<dbReference type="PANTHER" id="PTHR11954">
    <property type="entry name" value="D-DOPACHROME DECARBOXYLASE"/>
    <property type="match status" value="1"/>
</dbReference>
<dbReference type="InterPro" id="IPR001398">
    <property type="entry name" value="Macrophage_inhib_fac"/>
</dbReference>
<feature type="region of interest" description="Disordered" evidence="13">
    <location>
        <begin position="442"/>
        <end position="485"/>
    </location>
</feature>
<keyword evidence="15" id="KW-1185">Reference proteome</keyword>
<evidence type="ECO:0000256" key="11">
    <source>
        <dbReference type="ARBA" id="ARBA00041912"/>
    </source>
</evidence>
<keyword evidence="3" id="KW-0202">Cytokine</keyword>
<evidence type="ECO:0000256" key="12">
    <source>
        <dbReference type="ARBA" id="ARBA00042730"/>
    </source>
</evidence>
<comment type="similarity">
    <text evidence="2">Belongs to the MIF family.</text>
</comment>
<reference evidence="14 15" key="1">
    <citation type="journal article" date="2024" name="IMA Fungus">
        <title>IMA Genome - F19 : A genome assembly and annotation guide to empower mycologists, including annotated draft genome sequences of Ceratocystis pirilliformis, Diaporthe australafricana, Fusarium ophioides, Paecilomyces lecythidis, and Sporothrix stenoceras.</title>
        <authorList>
            <person name="Aylward J."/>
            <person name="Wilson A.M."/>
            <person name="Visagie C.M."/>
            <person name="Spraker J."/>
            <person name="Barnes I."/>
            <person name="Buitendag C."/>
            <person name="Ceriani C."/>
            <person name="Del Mar Angel L."/>
            <person name="du Plessis D."/>
            <person name="Fuchs T."/>
            <person name="Gasser K."/>
            <person name="Kramer D."/>
            <person name="Li W."/>
            <person name="Munsamy K."/>
            <person name="Piso A."/>
            <person name="Price J.L."/>
            <person name="Sonnekus B."/>
            <person name="Thomas C."/>
            <person name="van der Nest A."/>
            <person name="van Dijk A."/>
            <person name="van Heerden A."/>
            <person name="van Vuuren N."/>
            <person name="Yilmaz N."/>
            <person name="Duong T.A."/>
            <person name="van der Merwe N.A."/>
            <person name="Wingfield M.J."/>
            <person name="Wingfield B.D."/>
        </authorList>
    </citation>
    <scope>NUCLEOTIDE SEQUENCE [LARGE SCALE GENOMIC DNA]</scope>
    <source>
        <strain evidence="14 15">CMW 12675</strain>
    </source>
</reference>
<feature type="compositionally biased region" description="Polar residues" evidence="13">
    <location>
        <begin position="1"/>
        <end position="12"/>
    </location>
</feature>
<dbReference type="EC" id="5.3.2.1" evidence="9"/>
<feature type="region of interest" description="Disordered" evidence="13">
    <location>
        <begin position="49"/>
        <end position="91"/>
    </location>
</feature>
<sequence length="639" mass="69637">MSEHSSALSLTDNGLPATPALSASSRQPSAVCATVPVEKELQTRTSFNFDEWHTSPEHSPVSNSKTDTSTITEKKKISPILSSPLPETPSSVPPFPSLLRTDVPHDLVPCPLRPCAYKDGYRGEIDPEDALVLARNPQDRIRGGIIGRGAPYEHLPPVGSQPSFTTRISHASGHPPMLRPHNNGMPLHSVNEDGVSSNPTKEQLLPLNLGYGHQVPPVISPRASIKMSTNAYGMPLVPQTHEYTGRVSRQSVIKPRSMIYGQSSNSSLSASFDHMGLSLSKQLSNLPMSNTLGELDVKHAPHGMDAADGPLEDEDFIRQTSMVMVDLLTNVHIEKECPVLEELTIQISKRYKRPVASIAISLRHGACMVYGGSMDPAYILTLYAEPSQVLEATNRRNTILLQRVLRDTLTVPPSRGTIRFVAVPDECLGHNNTTLRNEIKELQRQRQQHQVKRGREHEREPRSASPAKKNLPITPVKAKPVDLKQSRSLLKMKSLVGIRPVMMDPVSSSVSPDINDVSPPRHSTDSKRAVLSTSVSASNGAYLDATSDSEAGGSPGWRMPLAPRTPSRRVVTSPMQVSPTPSPRPAQPHPQPQPQAKGVGSDRLVKSKKSFVSLMFGRRVKGDGSPLKNENVPPVEGSF</sequence>
<evidence type="ECO:0000256" key="8">
    <source>
        <dbReference type="ARBA" id="ARBA00038932"/>
    </source>
</evidence>
<evidence type="ECO:0000256" key="7">
    <source>
        <dbReference type="ARBA" id="ARBA00036823"/>
    </source>
</evidence>
<dbReference type="EC" id="5.3.3.12" evidence="8"/>
<dbReference type="InterPro" id="IPR014347">
    <property type="entry name" value="Tautomerase/MIF_sf"/>
</dbReference>
<keyword evidence="4" id="KW-0964">Secreted</keyword>
<evidence type="ECO:0000256" key="4">
    <source>
        <dbReference type="ARBA" id="ARBA00022525"/>
    </source>
</evidence>
<dbReference type="Proteomes" id="UP001583280">
    <property type="component" value="Unassembled WGS sequence"/>
</dbReference>
<evidence type="ECO:0000256" key="10">
    <source>
        <dbReference type="ARBA" id="ARBA00041631"/>
    </source>
</evidence>
<keyword evidence="5" id="KW-0413">Isomerase</keyword>
<feature type="compositionally biased region" description="Low complexity" evidence="13">
    <location>
        <begin position="503"/>
        <end position="520"/>
    </location>
</feature>
<feature type="compositionally biased region" description="Basic and acidic residues" evidence="13">
    <location>
        <begin position="453"/>
        <end position="462"/>
    </location>
</feature>